<sequence length="74" mass="8419">MISNAHQIKRVSSFGKIEILRIEFVSIFYTNGHSSHVLRDQINHNLLQTINDAPFLYAFVNMIGGEFIIVDGNI</sequence>
<name>A0A2U2B8F9_9BACT</name>
<accession>A0A2U2B8F9</accession>
<proteinExistence type="predicted"/>
<organism evidence="1 2">
    <name type="scientific">Marinilabilia rubra</name>
    <dbReference type="NCBI Taxonomy" id="2162893"/>
    <lineage>
        <taxon>Bacteria</taxon>
        <taxon>Pseudomonadati</taxon>
        <taxon>Bacteroidota</taxon>
        <taxon>Bacteroidia</taxon>
        <taxon>Marinilabiliales</taxon>
        <taxon>Marinilabiliaceae</taxon>
        <taxon>Marinilabilia</taxon>
    </lineage>
</organism>
<reference evidence="1 2" key="1">
    <citation type="submission" date="2018-05" db="EMBL/GenBank/DDBJ databases">
        <title>Marinilabilia rubrum sp. nov., isolated from saltern sediment.</title>
        <authorList>
            <person name="Zhang R."/>
        </authorList>
    </citation>
    <scope>NUCLEOTIDE SEQUENCE [LARGE SCALE GENOMIC DNA]</scope>
    <source>
        <strain evidence="1 2">WTE16</strain>
    </source>
</reference>
<keyword evidence="2" id="KW-1185">Reference proteome</keyword>
<dbReference type="AlphaFoldDB" id="A0A2U2B8F9"/>
<evidence type="ECO:0000313" key="2">
    <source>
        <dbReference type="Proteomes" id="UP000244956"/>
    </source>
</evidence>
<dbReference type="EMBL" id="QEWP01000007">
    <property type="protein sequence ID" value="PWD99349.1"/>
    <property type="molecule type" value="Genomic_DNA"/>
</dbReference>
<protein>
    <submittedName>
        <fullName evidence="1">Uncharacterized protein</fullName>
    </submittedName>
</protein>
<evidence type="ECO:0000313" key="1">
    <source>
        <dbReference type="EMBL" id="PWD99349.1"/>
    </source>
</evidence>
<gene>
    <name evidence="1" type="ORF">DDZ16_10075</name>
</gene>
<comment type="caution">
    <text evidence="1">The sequence shown here is derived from an EMBL/GenBank/DDBJ whole genome shotgun (WGS) entry which is preliminary data.</text>
</comment>
<dbReference type="Proteomes" id="UP000244956">
    <property type="component" value="Unassembled WGS sequence"/>
</dbReference>